<sequence length="254" mass="28302">MATGIGSLRRANRLIERLIELETASPTTLANELELPTSTVHDYVTTLESLGYLTRMDDGQYRVSGRFLRLGNEVRHRYDVYTTAEPELAELADETGEYVALMVEHGGLGLILSMKQGKKAAHVRIEETYPGIRTRLNTTANGKALLACLSEERVAEIIESYGLSKKTENTIVDRETLYAELDRIGERGYAIDDEERFDGMRGISAPLVSEPDETVASIGIYGPTNRLTDDVLHETFSDRILQVTNVVQVNLTYS</sequence>
<dbReference type="PATRIC" id="fig|1114856.3.peg.4091"/>
<name>L9VKV7_9EURY</name>
<evidence type="ECO:0000259" key="5">
    <source>
        <dbReference type="PROSITE" id="PS51078"/>
    </source>
</evidence>
<dbReference type="Gene3D" id="1.10.10.10">
    <property type="entry name" value="Winged helix-like DNA-binding domain superfamily/Winged helix DNA-binding domain"/>
    <property type="match status" value="1"/>
</dbReference>
<evidence type="ECO:0000256" key="3">
    <source>
        <dbReference type="ARBA" id="ARBA00023163"/>
    </source>
</evidence>
<feature type="domain" description="HTH iclR-type" evidence="4">
    <location>
        <begin position="5"/>
        <end position="65"/>
    </location>
</feature>
<evidence type="ECO:0000256" key="1">
    <source>
        <dbReference type="ARBA" id="ARBA00023015"/>
    </source>
</evidence>
<organism evidence="6 7">
    <name type="scientific">Natronorubrum tibetense GA33</name>
    <dbReference type="NCBI Taxonomy" id="1114856"/>
    <lineage>
        <taxon>Archaea</taxon>
        <taxon>Methanobacteriati</taxon>
        <taxon>Methanobacteriota</taxon>
        <taxon>Stenosarchaea group</taxon>
        <taxon>Halobacteria</taxon>
        <taxon>Halobacteriales</taxon>
        <taxon>Natrialbaceae</taxon>
        <taxon>Natronorubrum</taxon>
    </lineage>
</organism>
<gene>
    <name evidence="6" type="ORF">C496_19800</name>
</gene>
<feature type="domain" description="IclR-ED" evidence="5">
    <location>
        <begin position="66"/>
        <end position="253"/>
    </location>
</feature>
<dbReference type="Proteomes" id="UP000011599">
    <property type="component" value="Unassembled WGS sequence"/>
</dbReference>
<dbReference type="SUPFAM" id="SSF55781">
    <property type="entry name" value="GAF domain-like"/>
    <property type="match status" value="1"/>
</dbReference>
<protein>
    <submittedName>
        <fullName evidence="6">IclR family transcriptional regulator</fullName>
    </submittedName>
</protein>
<dbReference type="RefSeq" id="WP_006092089.1">
    <property type="nucleotide sequence ID" value="NZ_AOHW01000045.1"/>
</dbReference>
<dbReference type="AlphaFoldDB" id="L9VKV7"/>
<dbReference type="InterPro" id="IPR050707">
    <property type="entry name" value="HTH_MetabolicPath_Reg"/>
</dbReference>
<comment type="caution">
    <text evidence="6">The sequence shown here is derived from an EMBL/GenBank/DDBJ whole genome shotgun (WGS) entry which is preliminary data.</text>
</comment>
<keyword evidence="7" id="KW-1185">Reference proteome</keyword>
<evidence type="ECO:0000313" key="6">
    <source>
        <dbReference type="EMBL" id="ELY37784.1"/>
    </source>
</evidence>
<dbReference type="STRING" id="1114856.GCA_000383975_04046"/>
<dbReference type="SUPFAM" id="SSF46785">
    <property type="entry name" value="Winged helix' DNA-binding domain"/>
    <property type="match status" value="1"/>
</dbReference>
<dbReference type="PROSITE" id="PS51077">
    <property type="entry name" value="HTH_ICLR"/>
    <property type="match status" value="1"/>
</dbReference>
<dbReference type="eggNOG" id="arCOG02798">
    <property type="taxonomic scope" value="Archaea"/>
</dbReference>
<dbReference type="OrthoDB" id="14763at2157"/>
<reference evidence="6 7" key="1">
    <citation type="journal article" date="2014" name="PLoS Genet.">
        <title>Phylogenetically driven sequencing of extremely halophilic archaea reveals strategies for static and dynamic osmo-response.</title>
        <authorList>
            <person name="Becker E.A."/>
            <person name="Seitzer P.M."/>
            <person name="Tritt A."/>
            <person name="Larsen D."/>
            <person name="Krusor M."/>
            <person name="Yao A.I."/>
            <person name="Wu D."/>
            <person name="Madern D."/>
            <person name="Eisen J.A."/>
            <person name="Darling A.E."/>
            <person name="Facciotti M.T."/>
        </authorList>
    </citation>
    <scope>NUCLEOTIDE SEQUENCE [LARGE SCALE GENOMIC DNA]</scope>
    <source>
        <strain evidence="6 7">GA33</strain>
    </source>
</reference>
<keyword evidence="1" id="KW-0805">Transcription regulation</keyword>
<evidence type="ECO:0000313" key="7">
    <source>
        <dbReference type="Proteomes" id="UP000011599"/>
    </source>
</evidence>
<dbReference type="Pfam" id="PF01614">
    <property type="entry name" value="IclR_C"/>
    <property type="match status" value="1"/>
</dbReference>
<dbReference type="PANTHER" id="PTHR30136">
    <property type="entry name" value="HELIX-TURN-HELIX TRANSCRIPTIONAL REGULATOR, ICLR FAMILY"/>
    <property type="match status" value="1"/>
</dbReference>
<keyword evidence="2" id="KW-0238">DNA-binding</keyword>
<proteinExistence type="predicted"/>
<dbReference type="InterPro" id="IPR014757">
    <property type="entry name" value="Tscrpt_reg_IclR_C"/>
</dbReference>
<evidence type="ECO:0000256" key="2">
    <source>
        <dbReference type="ARBA" id="ARBA00023125"/>
    </source>
</evidence>
<dbReference type="SMART" id="SM00346">
    <property type="entry name" value="HTH_ICLR"/>
    <property type="match status" value="1"/>
</dbReference>
<dbReference type="GO" id="GO:0003700">
    <property type="term" value="F:DNA-binding transcription factor activity"/>
    <property type="evidence" value="ECO:0007669"/>
    <property type="project" value="TreeGrafter"/>
</dbReference>
<keyword evidence="3" id="KW-0804">Transcription</keyword>
<accession>L9VKV7</accession>
<dbReference type="EMBL" id="AOHW01000045">
    <property type="protein sequence ID" value="ELY37784.1"/>
    <property type="molecule type" value="Genomic_DNA"/>
</dbReference>
<dbReference type="InterPro" id="IPR036388">
    <property type="entry name" value="WH-like_DNA-bd_sf"/>
</dbReference>
<dbReference type="PANTHER" id="PTHR30136:SF35">
    <property type="entry name" value="HTH-TYPE TRANSCRIPTIONAL REGULATOR RV1719"/>
    <property type="match status" value="1"/>
</dbReference>
<dbReference type="PROSITE" id="PS51078">
    <property type="entry name" value="ICLR_ED"/>
    <property type="match status" value="1"/>
</dbReference>
<dbReference type="InterPro" id="IPR005471">
    <property type="entry name" value="Tscrpt_reg_IclR_N"/>
</dbReference>
<dbReference type="InterPro" id="IPR036390">
    <property type="entry name" value="WH_DNA-bd_sf"/>
</dbReference>
<evidence type="ECO:0000259" key="4">
    <source>
        <dbReference type="PROSITE" id="PS51077"/>
    </source>
</evidence>
<dbReference type="Pfam" id="PF09339">
    <property type="entry name" value="HTH_IclR"/>
    <property type="match status" value="1"/>
</dbReference>
<dbReference type="Gene3D" id="3.30.450.40">
    <property type="match status" value="1"/>
</dbReference>
<dbReference type="GO" id="GO:0003677">
    <property type="term" value="F:DNA binding"/>
    <property type="evidence" value="ECO:0007669"/>
    <property type="project" value="UniProtKB-KW"/>
</dbReference>
<dbReference type="InterPro" id="IPR029016">
    <property type="entry name" value="GAF-like_dom_sf"/>
</dbReference>
<dbReference type="GO" id="GO:0045892">
    <property type="term" value="P:negative regulation of DNA-templated transcription"/>
    <property type="evidence" value="ECO:0007669"/>
    <property type="project" value="TreeGrafter"/>
</dbReference>